<dbReference type="InterPro" id="IPR019455">
    <property type="entry name" value="Acetolactate_synth_ssu_C"/>
</dbReference>
<evidence type="ECO:0000256" key="3">
    <source>
        <dbReference type="ARBA" id="ARBA00006341"/>
    </source>
</evidence>
<dbReference type="FunFam" id="3.30.70.1150:FF:000001">
    <property type="entry name" value="Acetolactate synthase small subunit"/>
    <property type="match status" value="1"/>
</dbReference>
<evidence type="ECO:0000256" key="1">
    <source>
        <dbReference type="ARBA" id="ARBA00004974"/>
    </source>
</evidence>
<evidence type="ECO:0000256" key="8">
    <source>
        <dbReference type="RuleBase" id="RU368092"/>
    </source>
</evidence>
<dbReference type="GO" id="GO:0009097">
    <property type="term" value="P:isoleucine biosynthetic process"/>
    <property type="evidence" value="ECO:0007669"/>
    <property type="project" value="UniProtKB-UniRule"/>
</dbReference>
<gene>
    <name evidence="10" type="ORF">SAMN05443639_11215</name>
</gene>
<evidence type="ECO:0000256" key="6">
    <source>
        <dbReference type="ARBA" id="ARBA00023304"/>
    </source>
</evidence>
<evidence type="ECO:0000256" key="4">
    <source>
        <dbReference type="ARBA" id="ARBA00011744"/>
    </source>
</evidence>
<dbReference type="Gene3D" id="3.30.70.1150">
    <property type="entry name" value="ACT-like. Chain A, domain 2"/>
    <property type="match status" value="1"/>
</dbReference>
<dbReference type="GO" id="GO:1990610">
    <property type="term" value="F:acetolactate synthase regulator activity"/>
    <property type="evidence" value="ECO:0007669"/>
    <property type="project" value="UniProtKB-UniRule"/>
</dbReference>
<dbReference type="UniPathway" id="UPA00049">
    <property type="reaction ID" value="UER00059"/>
</dbReference>
<dbReference type="PROSITE" id="PS51671">
    <property type="entry name" value="ACT"/>
    <property type="match status" value="1"/>
</dbReference>
<dbReference type="RefSeq" id="WP_093523704.1">
    <property type="nucleotide sequence ID" value="NZ_FOIJ01000012.1"/>
</dbReference>
<keyword evidence="5 8" id="KW-0028">Amino-acid biosynthesis</keyword>
<evidence type="ECO:0000256" key="2">
    <source>
        <dbReference type="ARBA" id="ARBA00005025"/>
    </source>
</evidence>
<dbReference type="NCBIfam" id="TIGR00119">
    <property type="entry name" value="acolac_sm"/>
    <property type="match status" value="1"/>
</dbReference>
<name>A0A1I0KLL3_9BACT</name>
<dbReference type="CDD" id="cd04878">
    <property type="entry name" value="ACT_AHAS"/>
    <property type="match status" value="1"/>
</dbReference>
<dbReference type="UniPathway" id="UPA00047">
    <property type="reaction ID" value="UER00055"/>
</dbReference>
<protein>
    <recommendedName>
        <fullName evidence="8">Acetolactate synthase small subunit</fullName>
        <shortName evidence="8">AHAS</shortName>
        <shortName evidence="8">ALS</shortName>
        <ecNumber evidence="8">2.2.1.6</ecNumber>
    </recommendedName>
    <alternativeName>
        <fullName evidence="8">Acetohydroxy-acid synthase small subunit</fullName>
    </alternativeName>
</protein>
<dbReference type="InterPro" id="IPR054480">
    <property type="entry name" value="AHAS_small-like_ACT"/>
</dbReference>
<organism evidence="10 11">
    <name type="scientific">Stigmatella erecta</name>
    <dbReference type="NCBI Taxonomy" id="83460"/>
    <lineage>
        <taxon>Bacteria</taxon>
        <taxon>Pseudomonadati</taxon>
        <taxon>Myxococcota</taxon>
        <taxon>Myxococcia</taxon>
        <taxon>Myxococcales</taxon>
        <taxon>Cystobacterineae</taxon>
        <taxon>Archangiaceae</taxon>
        <taxon>Stigmatella</taxon>
    </lineage>
</organism>
<dbReference type="Proteomes" id="UP000199181">
    <property type="component" value="Unassembled WGS sequence"/>
</dbReference>
<keyword evidence="11" id="KW-1185">Reference proteome</keyword>
<sequence length="179" mass="19873">MNTPTPRTFIVHVEDRPGVLSHVISLFRRRAYNIDSLTVARTEHPQLSRITLVMAADEREAKLLEANLYKLINVLYVEHATPQGQVSRELALIKVRATEETRPTVLQVCEVFRARAIDVTPTSMVMELTGTPDKIDGLIELLRPHGILELARTGTVAMARGARSPLAALLETESQEKAG</sequence>
<comment type="pathway">
    <text evidence="2 8">Amino-acid biosynthesis; L-valine biosynthesis; L-valine from pyruvate: step 1/4.</text>
</comment>
<dbReference type="Gene3D" id="3.30.70.260">
    <property type="match status" value="1"/>
</dbReference>
<keyword evidence="8" id="KW-0808">Transferase</keyword>
<dbReference type="PANTHER" id="PTHR30239:SF0">
    <property type="entry name" value="ACETOLACTATE SYNTHASE SMALL SUBUNIT 1, CHLOROPLASTIC"/>
    <property type="match status" value="1"/>
</dbReference>
<comment type="function">
    <text evidence="8">Catalyzes the conversion of 2 pyruvate molecules into acetolactate in the first common step of the biosynthetic pathway of the branched-amino acids such as leucine, isoleucine, and valine.</text>
</comment>
<dbReference type="GO" id="GO:0003984">
    <property type="term" value="F:acetolactate synthase activity"/>
    <property type="evidence" value="ECO:0007669"/>
    <property type="project" value="UniProtKB-UniRule"/>
</dbReference>
<accession>A0A1I0KLL3</accession>
<comment type="similarity">
    <text evidence="3 8">Belongs to the acetolactate synthase small subunit family.</text>
</comment>
<evidence type="ECO:0000259" key="9">
    <source>
        <dbReference type="PROSITE" id="PS51671"/>
    </source>
</evidence>
<dbReference type="EMBL" id="FOIJ01000012">
    <property type="protein sequence ID" value="SEU25921.1"/>
    <property type="molecule type" value="Genomic_DNA"/>
</dbReference>
<dbReference type="InterPro" id="IPR002912">
    <property type="entry name" value="ACT_dom"/>
</dbReference>
<proteinExistence type="inferred from homology"/>
<dbReference type="EC" id="2.2.1.6" evidence="8"/>
<dbReference type="Pfam" id="PF10369">
    <property type="entry name" value="ALS_ss_C"/>
    <property type="match status" value="1"/>
</dbReference>
<evidence type="ECO:0000313" key="11">
    <source>
        <dbReference type="Proteomes" id="UP000199181"/>
    </source>
</evidence>
<dbReference type="GO" id="GO:0005829">
    <property type="term" value="C:cytosol"/>
    <property type="evidence" value="ECO:0007669"/>
    <property type="project" value="TreeGrafter"/>
</dbReference>
<reference evidence="11" key="1">
    <citation type="submission" date="2016-10" db="EMBL/GenBank/DDBJ databases">
        <authorList>
            <person name="Varghese N."/>
            <person name="Submissions S."/>
        </authorList>
    </citation>
    <scope>NUCLEOTIDE SEQUENCE [LARGE SCALE GENOMIC DNA]</scope>
    <source>
        <strain evidence="11">DSM 16858</strain>
    </source>
</reference>
<dbReference type="SUPFAM" id="SSF55021">
    <property type="entry name" value="ACT-like"/>
    <property type="match status" value="2"/>
</dbReference>
<keyword evidence="6 8" id="KW-0100">Branched-chain amino acid biosynthesis</keyword>
<dbReference type="AlphaFoldDB" id="A0A1I0KLL3"/>
<dbReference type="Pfam" id="PF22629">
    <property type="entry name" value="ACT_AHAS_ss"/>
    <property type="match status" value="1"/>
</dbReference>
<feature type="domain" description="ACT" evidence="9">
    <location>
        <begin position="8"/>
        <end position="82"/>
    </location>
</feature>
<comment type="pathway">
    <text evidence="1 8">Amino-acid biosynthesis; L-isoleucine biosynthesis; L-isoleucine from 2-oxobutanoate: step 1/4.</text>
</comment>
<comment type="catalytic activity">
    <reaction evidence="7 8">
        <text>2 pyruvate + H(+) = (2S)-2-acetolactate + CO2</text>
        <dbReference type="Rhea" id="RHEA:25249"/>
        <dbReference type="ChEBI" id="CHEBI:15361"/>
        <dbReference type="ChEBI" id="CHEBI:15378"/>
        <dbReference type="ChEBI" id="CHEBI:16526"/>
        <dbReference type="ChEBI" id="CHEBI:58476"/>
        <dbReference type="EC" id="2.2.1.6"/>
    </reaction>
</comment>
<dbReference type="PANTHER" id="PTHR30239">
    <property type="entry name" value="ACETOLACTATE SYNTHASE SMALL SUBUNIT"/>
    <property type="match status" value="1"/>
</dbReference>
<dbReference type="GO" id="GO:0009099">
    <property type="term" value="P:L-valine biosynthetic process"/>
    <property type="evidence" value="ECO:0007669"/>
    <property type="project" value="UniProtKB-UniRule"/>
</dbReference>
<dbReference type="InterPro" id="IPR039557">
    <property type="entry name" value="AHAS_ACT"/>
</dbReference>
<dbReference type="InterPro" id="IPR004789">
    <property type="entry name" value="Acetalactate_synth_ssu"/>
</dbReference>
<evidence type="ECO:0000256" key="7">
    <source>
        <dbReference type="ARBA" id="ARBA00048670"/>
    </source>
</evidence>
<dbReference type="NCBIfam" id="NF008864">
    <property type="entry name" value="PRK11895.1"/>
    <property type="match status" value="1"/>
</dbReference>
<dbReference type="InterPro" id="IPR045865">
    <property type="entry name" value="ACT-like_dom_sf"/>
</dbReference>
<comment type="subunit">
    <text evidence="4 8">Dimer of large and small chains.</text>
</comment>
<dbReference type="InterPro" id="IPR027271">
    <property type="entry name" value="Acetolactate_synth/TF_NikR_C"/>
</dbReference>
<evidence type="ECO:0000313" key="10">
    <source>
        <dbReference type="EMBL" id="SEU25921.1"/>
    </source>
</evidence>
<evidence type="ECO:0000256" key="5">
    <source>
        <dbReference type="ARBA" id="ARBA00022605"/>
    </source>
</evidence>